<accession>A0A2T0Q7S5</accession>
<dbReference type="GO" id="GO:0016791">
    <property type="term" value="F:phosphatase activity"/>
    <property type="evidence" value="ECO:0007669"/>
    <property type="project" value="TreeGrafter"/>
</dbReference>
<protein>
    <submittedName>
        <fullName evidence="1">Broad specificity phosphatase PhoE</fullName>
    </submittedName>
</protein>
<keyword evidence="2" id="KW-1185">Reference proteome</keyword>
<dbReference type="InterPro" id="IPR029033">
    <property type="entry name" value="His_PPase_superfam"/>
</dbReference>
<sequence length="210" mass="23692">MSETTVVHLLRHGEVHNPEGVLYGRLPEFHLSDNGRNMAKAVAGWFAGHDVVALYSSPLERAQETAEPISEAFGLPIHLDERLVEAGNRLQGKIVNRDALRDPRTWRYLYNPVLPSWGEPYHEIRRRMVAQIRAVRAEARGREAVCVSHQLPIWITRRASEGRRLWHRPDRRQCALASVTSLTFEHDRLVSVSYTEPAAGLIVDSGPPGA</sequence>
<gene>
    <name evidence="1" type="ORF">CLV72_103504</name>
</gene>
<dbReference type="InterPro" id="IPR013078">
    <property type="entry name" value="His_Pase_superF_clade-1"/>
</dbReference>
<dbReference type="EMBL" id="PVZC01000003">
    <property type="protein sequence ID" value="PRX99897.1"/>
    <property type="molecule type" value="Genomic_DNA"/>
</dbReference>
<dbReference type="SUPFAM" id="SSF53254">
    <property type="entry name" value="Phosphoglycerate mutase-like"/>
    <property type="match status" value="1"/>
</dbReference>
<proteinExistence type="predicted"/>
<organism evidence="1 2">
    <name type="scientific">Allonocardiopsis opalescens</name>
    <dbReference type="NCBI Taxonomy" id="1144618"/>
    <lineage>
        <taxon>Bacteria</taxon>
        <taxon>Bacillati</taxon>
        <taxon>Actinomycetota</taxon>
        <taxon>Actinomycetes</taxon>
        <taxon>Streptosporangiales</taxon>
        <taxon>Allonocardiopsis</taxon>
    </lineage>
</organism>
<dbReference type="RefSeq" id="WP_106244922.1">
    <property type="nucleotide sequence ID" value="NZ_PVZC01000003.1"/>
</dbReference>
<dbReference type="SMART" id="SM00855">
    <property type="entry name" value="PGAM"/>
    <property type="match status" value="1"/>
</dbReference>
<dbReference type="Pfam" id="PF00300">
    <property type="entry name" value="His_Phos_1"/>
    <property type="match status" value="1"/>
</dbReference>
<dbReference type="Gene3D" id="3.40.50.1240">
    <property type="entry name" value="Phosphoglycerate mutase-like"/>
    <property type="match status" value="1"/>
</dbReference>
<evidence type="ECO:0000313" key="2">
    <source>
        <dbReference type="Proteomes" id="UP000237846"/>
    </source>
</evidence>
<dbReference type="PANTHER" id="PTHR48100">
    <property type="entry name" value="BROAD-SPECIFICITY PHOSPHATASE YOR283W-RELATED"/>
    <property type="match status" value="1"/>
</dbReference>
<dbReference type="AlphaFoldDB" id="A0A2T0Q7S5"/>
<dbReference type="InterPro" id="IPR050275">
    <property type="entry name" value="PGM_Phosphatase"/>
</dbReference>
<dbReference type="GO" id="GO:0005737">
    <property type="term" value="C:cytoplasm"/>
    <property type="evidence" value="ECO:0007669"/>
    <property type="project" value="TreeGrafter"/>
</dbReference>
<comment type="caution">
    <text evidence="1">The sequence shown here is derived from an EMBL/GenBank/DDBJ whole genome shotgun (WGS) entry which is preliminary data.</text>
</comment>
<dbReference type="OrthoDB" id="3215466at2"/>
<dbReference type="PANTHER" id="PTHR48100:SF51">
    <property type="entry name" value="PHOSPHOGLYCERATE MUTASE"/>
    <property type="match status" value="1"/>
</dbReference>
<name>A0A2T0Q7S5_9ACTN</name>
<reference evidence="1 2" key="1">
    <citation type="submission" date="2018-03" db="EMBL/GenBank/DDBJ databases">
        <title>Genomic Encyclopedia of Archaeal and Bacterial Type Strains, Phase II (KMG-II): from individual species to whole genera.</title>
        <authorList>
            <person name="Goeker M."/>
        </authorList>
    </citation>
    <scope>NUCLEOTIDE SEQUENCE [LARGE SCALE GENOMIC DNA]</scope>
    <source>
        <strain evidence="1 2">DSM 45601</strain>
    </source>
</reference>
<dbReference type="Proteomes" id="UP000237846">
    <property type="component" value="Unassembled WGS sequence"/>
</dbReference>
<evidence type="ECO:0000313" key="1">
    <source>
        <dbReference type="EMBL" id="PRX99897.1"/>
    </source>
</evidence>
<dbReference type="CDD" id="cd07067">
    <property type="entry name" value="HP_PGM_like"/>
    <property type="match status" value="1"/>
</dbReference>